<protein>
    <recommendedName>
        <fullName evidence="3">Lipoprotein</fullName>
    </recommendedName>
</protein>
<reference evidence="1 2" key="1">
    <citation type="submission" date="2023-06" db="EMBL/GenBank/DDBJ databases">
        <title>Roseiconus lacunae JC819 isolated from Gulf of Mannar region, Tamil Nadu.</title>
        <authorList>
            <person name="Pk S."/>
            <person name="Ch S."/>
            <person name="Ch V.R."/>
        </authorList>
    </citation>
    <scope>NUCLEOTIDE SEQUENCE [LARGE SCALE GENOMIC DNA]</scope>
    <source>
        <strain evidence="1 2">JC819</strain>
    </source>
</reference>
<name>A0ABT7PF73_9BACT</name>
<dbReference type="Proteomes" id="UP001239462">
    <property type="component" value="Unassembled WGS sequence"/>
</dbReference>
<dbReference type="EMBL" id="JASZZN010000004">
    <property type="protein sequence ID" value="MDM4015149.1"/>
    <property type="molecule type" value="Genomic_DNA"/>
</dbReference>
<evidence type="ECO:0000313" key="2">
    <source>
        <dbReference type="Proteomes" id="UP001239462"/>
    </source>
</evidence>
<organism evidence="1 2">
    <name type="scientific">Roseiconus lacunae</name>
    <dbReference type="NCBI Taxonomy" id="2605694"/>
    <lineage>
        <taxon>Bacteria</taxon>
        <taxon>Pseudomonadati</taxon>
        <taxon>Planctomycetota</taxon>
        <taxon>Planctomycetia</taxon>
        <taxon>Pirellulales</taxon>
        <taxon>Pirellulaceae</taxon>
        <taxon>Roseiconus</taxon>
    </lineage>
</organism>
<gene>
    <name evidence="1" type="ORF">QTN89_06880</name>
</gene>
<proteinExistence type="predicted"/>
<comment type="caution">
    <text evidence="1">The sequence shown here is derived from an EMBL/GenBank/DDBJ whole genome shotgun (WGS) entry which is preliminary data.</text>
</comment>
<evidence type="ECO:0000313" key="1">
    <source>
        <dbReference type="EMBL" id="MDM4015149.1"/>
    </source>
</evidence>
<evidence type="ECO:0008006" key="3">
    <source>
        <dbReference type="Google" id="ProtNLM"/>
    </source>
</evidence>
<sequence length="112" mass="12575">MSVLRSTIPVLFLLASTIGCERRPRIPTYQLVDNVPILTSRTADDAILLASDYCEENGIDLRQREMPAISYDTLDGVGYWCVLYHGLTRKPGDHFMLLIRDTTGEIEYVPGA</sequence>
<accession>A0ABT7PF73</accession>
<keyword evidence="2" id="KW-1185">Reference proteome</keyword>
<dbReference type="RefSeq" id="WP_289162649.1">
    <property type="nucleotide sequence ID" value="NZ_JASZZN010000004.1"/>
</dbReference>
<dbReference type="PROSITE" id="PS51257">
    <property type="entry name" value="PROKAR_LIPOPROTEIN"/>
    <property type="match status" value="1"/>
</dbReference>